<proteinExistence type="predicted"/>
<evidence type="ECO:0000313" key="1">
    <source>
        <dbReference type="EMBL" id="BCB75150.1"/>
    </source>
</evidence>
<reference evidence="1 2" key="1">
    <citation type="submission" date="2020-03" db="EMBL/GenBank/DDBJ databases">
        <title>Whole genome shotgun sequence of Phytohabitans flavus NBRC 107702.</title>
        <authorList>
            <person name="Komaki H."/>
            <person name="Tamura T."/>
        </authorList>
    </citation>
    <scope>NUCLEOTIDE SEQUENCE [LARGE SCALE GENOMIC DNA]</scope>
    <source>
        <strain evidence="1 2">NBRC 107702</strain>
    </source>
</reference>
<protein>
    <submittedName>
        <fullName evidence="1">Uncharacterized protein</fullName>
    </submittedName>
</protein>
<organism evidence="1 2">
    <name type="scientific">Phytohabitans flavus</name>
    <dbReference type="NCBI Taxonomy" id="1076124"/>
    <lineage>
        <taxon>Bacteria</taxon>
        <taxon>Bacillati</taxon>
        <taxon>Actinomycetota</taxon>
        <taxon>Actinomycetes</taxon>
        <taxon>Micromonosporales</taxon>
        <taxon>Micromonosporaceae</taxon>
    </lineage>
</organism>
<reference evidence="1 2" key="2">
    <citation type="submission" date="2020-03" db="EMBL/GenBank/DDBJ databases">
        <authorList>
            <person name="Ichikawa N."/>
            <person name="Kimura A."/>
            <person name="Kitahashi Y."/>
            <person name="Uohara A."/>
        </authorList>
    </citation>
    <scope>NUCLEOTIDE SEQUENCE [LARGE SCALE GENOMIC DNA]</scope>
    <source>
        <strain evidence="1 2">NBRC 107702</strain>
    </source>
</reference>
<dbReference type="EMBL" id="AP022870">
    <property type="protein sequence ID" value="BCB75150.1"/>
    <property type="molecule type" value="Genomic_DNA"/>
</dbReference>
<name>A0A6F8XMV6_9ACTN</name>
<gene>
    <name evidence="1" type="ORF">Pflav_015600</name>
</gene>
<dbReference type="RefSeq" id="WP_377311037.1">
    <property type="nucleotide sequence ID" value="NZ_JBHTHL010000001.1"/>
</dbReference>
<accession>A0A6F8XMV6</accession>
<keyword evidence="2" id="KW-1185">Reference proteome</keyword>
<sequence>MLFERPEIPLALPERATFRCAFALPEDFGHWSGEAFGDRPSDTADRRATVEEQPNGLVLDDGTASAPIALVHVGGGEFRLQGWTDERSLHLDRHRRVARFIIRTGSSWQVTERETTPLPASHR</sequence>
<dbReference type="AlphaFoldDB" id="A0A6F8XMV6"/>
<evidence type="ECO:0000313" key="2">
    <source>
        <dbReference type="Proteomes" id="UP000502508"/>
    </source>
</evidence>
<dbReference type="Proteomes" id="UP000502508">
    <property type="component" value="Chromosome"/>
</dbReference>
<dbReference type="KEGG" id="pfla:Pflav_015600"/>